<feature type="compositionally biased region" description="Low complexity" evidence="1">
    <location>
        <begin position="80"/>
        <end position="89"/>
    </location>
</feature>
<evidence type="ECO:0000256" key="1">
    <source>
        <dbReference type="SAM" id="MobiDB-lite"/>
    </source>
</evidence>
<dbReference type="EMBL" id="HBUF01166933">
    <property type="protein sequence ID" value="CAG6651297.1"/>
    <property type="molecule type" value="Transcribed_RNA"/>
</dbReference>
<name>A0A8D8RMN4_9HEMI</name>
<dbReference type="AlphaFoldDB" id="A0A8D8RMN4"/>
<evidence type="ECO:0000313" key="2">
    <source>
        <dbReference type="EMBL" id="CAG6651297.1"/>
    </source>
</evidence>
<reference evidence="2" key="1">
    <citation type="submission" date="2021-05" db="EMBL/GenBank/DDBJ databases">
        <authorList>
            <person name="Alioto T."/>
            <person name="Alioto T."/>
            <person name="Gomez Garrido J."/>
        </authorList>
    </citation>
    <scope>NUCLEOTIDE SEQUENCE</scope>
</reference>
<feature type="region of interest" description="Disordered" evidence="1">
    <location>
        <begin position="43"/>
        <end position="89"/>
    </location>
</feature>
<accession>A0A8D8RMN4</accession>
<feature type="compositionally biased region" description="Low complexity" evidence="1">
    <location>
        <begin position="60"/>
        <end position="72"/>
    </location>
</feature>
<proteinExistence type="predicted"/>
<organism evidence="2">
    <name type="scientific">Cacopsylla melanoneura</name>
    <dbReference type="NCBI Taxonomy" id="428564"/>
    <lineage>
        <taxon>Eukaryota</taxon>
        <taxon>Metazoa</taxon>
        <taxon>Ecdysozoa</taxon>
        <taxon>Arthropoda</taxon>
        <taxon>Hexapoda</taxon>
        <taxon>Insecta</taxon>
        <taxon>Pterygota</taxon>
        <taxon>Neoptera</taxon>
        <taxon>Paraneoptera</taxon>
        <taxon>Hemiptera</taxon>
        <taxon>Sternorrhyncha</taxon>
        <taxon>Psylloidea</taxon>
        <taxon>Psyllidae</taxon>
        <taxon>Psyllinae</taxon>
        <taxon>Cacopsylla</taxon>
    </lineage>
</organism>
<sequence length="127" mass="13638">MCTNAVTSNHLTFQLLSRTSVCKKYLMFPVLLFQELVHYHGNRGPAPPAAAQHAAKKAKTAAGAQAQTAKGAKTQDKKAAAPAPEKGAAKPVRVCYRCFIYQVTPFTTLQPHGVYSNQQTTTTSSSS</sequence>
<protein>
    <submittedName>
        <fullName evidence="2">Uncharacterized protein</fullName>
    </submittedName>
</protein>